<evidence type="ECO:0000313" key="2">
    <source>
        <dbReference type="Proteomes" id="UP000054893"/>
    </source>
</evidence>
<dbReference type="AlphaFoldDB" id="A0A158HAA6"/>
<dbReference type="RefSeq" id="WP_060857441.1">
    <property type="nucleotide sequence ID" value="NZ_FCOC02000015.1"/>
</dbReference>
<name>A0A158HAA6_CABSO</name>
<reference evidence="1 2" key="1">
    <citation type="submission" date="2016-01" db="EMBL/GenBank/DDBJ databases">
        <authorList>
            <person name="Oliw E.H."/>
        </authorList>
    </citation>
    <scope>NUCLEOTIDE SEQUENCE [LARGE SCALE GENOMIC DNA]</scope>
    <source>
        <strain evidence="1">LMG 22029</strain>
    </source>
</reference>
<gene>
    <name evidence="1" type="ORF">AWB64_04346</name>
</gene>
<dbReference type="Proteomes" id="UP000054893">
    <property type="component" value="Unassembled WGS sequence"/>
</dbReference>
<evidence type="ECO:0000313" key="1">
    <source>
        <dbReference type="EMBL" id="SAL40919.1"/>
    </source>
</evidence>
<proteinExistence type="predicted"/>
<protein>
    <submittedName>
        <fullName evidence="1">Uncharacterized protein</fullName>
    </submittedName>
</protein>
<organism evidence="1 2">
    <name type="scientific">Caballeronia sordidicola</name>
    <name type="common">Burkholderia sordidicola</name>
    <dbReference type="NCBI Taxonomy" id="196367"/>
    <lineage>
        <taxon>Bacteria</taxon>
        <taxon>Pseudomonadati</taxon>
        <taxon>Pseudomonadota</taxon>
        <taxon>Betaproteobacteria</taxon>
        <taxon>Burkholderiales</taxon>
        <taxon>Burkholderiaceae</taxon>
        <taxon>Caballeronia</taxon>
    </lineage>
</organism>
<dbReference type="OrthoDB" id="8999699at2"/>
<dbReference type="EMBL" id="FCOC02000015">
    <property type="protein sequence ID" value="SAL40919.1"/>
    <property type="molecule type" value="Genomic_DNA"/>
</dbReference>
<sequence>MVRKNGIDPVELGIALIEEQLLALVLYASTVGTWIDKDKNPPDLAAANTLLRRKRSRAEPQTHVEDGTPGVEGEALGLAQSSAAFHQDPQRLSVVLRVAGTNAILAVADFFEAHDLSELRTPEVQFLMRIRDAATSGNTFRIEAAERIPVASFNGLTVTEKLNGSPLFDDGVTPGFVEFGDVAALLRYLVDHLRGAQTLISAGDAG</sequence>
<accession>A0A158HAA6</accession>